<keyword evidence="3" id="KW-1185">Reference proteome</keyword>
<dbReference type="EMBL" id="BMAT01001969">
    <property type="protein sequence ID" value="GFR96667.1"/>
    <property type="molecule type" value="Genomic_DNA"/>
</dbReference>
<evidence type="ECO:0000256" key="1">
    <source>
        <dbReference type="SAM" id="MobiDB-lite"/>
    </source>
</evidence>
<comment type="caution">
    <text evidence="2">The sequence shown here is derived from an EMBL/GenBank/DDBJ whole genome shotgun (WGS) entry which is preliminary data.</text>
</comment>
<accession>A0AAV4HEQ7</accession>
<sequence length="257" mass="27824">MMMTIVVVLATSNDEYNDDDDNDVNDDDDDDDDDDRAVSAVFISPCLTTVPDARVLSTASGRSALGLVRSCYLATECVNPRYSAHSLPGVQIAATLAIDLLLCGTQHYSRLQLRDNVGHFAIIVDVHDILVVVVLNGEDSLGINAFANVDDVIDGLGNAESNVGTCIIAFVKIGDGDEDDNDNYDVILLIGEGNVGFIAFVNVDDGDDDVTFAAPDTRVLEVVLHVMLMSRRWKRVSYLDTLSPLPPTRHNHVTSLT</sequence>
<evidence type="ECO:0000313" key="2">
    <source>
        <dbReference type="EMBL" id="GFR96667.1"/>
    </source>
</evidence>
<feature type="region of interest" description="Disordered" evidence="1">
    <location>
        <begin position="14"/>
        <end position="33"/>
    </location>
</feature>
<dbReference type="Proteomes" id="UP000762676">
    <property type="component" value="Unassembled WGS sequence"/>
</dbReference>
<proteinExistence type="predicted"/>
<feature type="compositionally biased region" description="Acidic residues" evidence="1">
    <location>
        <begin position="15"/>
        <end position="33"/>
    </location>
</feature>
<evidence type="ECO:0000313" key="3">
    <source>
        <dbReference type="Proteomes" id="UP000762676"/>
    </source>
</evidence>
<protein>
    <submittedName>
        <fullName evidence="2">Uncharacterized protein</fullName>
    </submittedName>
</protein>
<gene>
    <name evidence="2" type="ORF">ElyMa_000975500</name>
</gene>
<reference evidence="2 3" key="1">
    <citation type="journal article" date="2021" name="Elife">
        <title>Chloroplast acquisition without the gene transfer in kleptoplastic sea slugs, Plakobranchus ocellatus.</title>
        <authorList>
            <person name="Maeda T."/>
            <person name="Takahashi S."/>
            <person name="Yoshida T."/>
            <person name="Shimamura S."/>
            <person name="Takaki Y."/>
            <person name="Nagai Y."/>
            <person name="Toyoda A."/>
            <person name="Suzuki Y."/>
            <person name="Arimoto A."/>
            <person name="Ishii H."/>
            <person name="Satoh N."/>
            <person name="Nishiyama T."/>
            <person name="Hasebe M."/>
            <person name="Maruyama T."/>
            <person name="Minagawa J."/>
            <person name="Obokata J."/>
            <person name="Shigenobu S."/>
        </authorList>
    </citation>
    <scope>NUCLEOTIDE SEQUENCE [LARGE SCALE GENOMIC DNA]</scope>
</reference>
<name>A0AAV4HEQ7_9GAST</name>
<dbReference type="AlphaFoldDB" id="A0AAV4HEQ7"/>
<organism evidence="2 3">
    <name type="scientific">Elysia marginata</name>
    <dbReference type="NCBI Taxonomy" id="1093978"/>
    <lineage>
        <taxon>Eukaryota</taxon>
        <taxon>Metazoa</taxon>
        <taxon>Spiralia</taxon>
        <taxon>Lophotrochozoa</taxon>
        <taxon>Mollusca</taxon>
        <taxon>Gastropoda</taxon>
        <taxon>Heterobranchia</taxon>
        <taxon>Euthyneura</taxon>
        <taxon>Panpulmonata</taxon>
        <taxon>Sacoglossa</taxon>
        <taxon>Placobranchoidea</taxon>
        <taxon>Plakobranchidae</taxon>
        <taxon>Elysia</taxon>
    </lineage>
</organism>